<sequence length="105" mass="11974">MLTAYDVKSEINSIKEQILSDYAPSKILLFGSYAKGTATSKSDIDICVIKNTDNKRALLNEMYLNIESSRPFDLLLYTEEEWNRCVMDSTSFAYLINRKGIVIYG</sequence>
<evidence type="ECO:0000313" key="2">
    <source>
        <dbReference type="EMBL" id="RCX16266.1"/>
    </source>
</evidence>
<evidence type="ECO:0000259" key="1">
    <source>
        <dbReference type="Pfam" id="PF01909"/>
    </source>
</evidence>
<comment type="caution">
    <text evidence="2">The sequence shown here is derived from an EMBL/GenBank/DDBJ whole genome shotgun (WGS) entry which is preliminary data.</text>
</comment>
<protein>
    <submittedName>
        <fullName evidence="2">Nucleotidyltransferase-like protein</fullName>
    </submittedName>
</protein>
<dbReference type="CDD" id="cd05403">
    <property type="entry name" value="NT_KNTase_like"/>
    <property type="match status" value="1"/>
</dbReference>
<dbReference type="OrthoDB" id="9809668at2"/>
<feature type="domain" description="Polymerase nucleotidyl transferase" evidence="1">
    <location>
        <begin position="12"/>
        <end position="84"/>
    </location>
</feature>
<keyword evidence="3" id="KW-1185">Reference proteome</keyword>
<dbReference type="Pfam" id="PF01909">
    <property type="entry name" value="NTP_transf_2"/>
    <property type="match status" value="1"/>
</dbReference>
<dbReference type="AlphaFoldDB" id="A0A369B6U4"/>
<evidence type="ECO:0000313" key="3">
    <source>
        <dbReference type="Proteomes" id="UP000253034"/>
    </source>
</evidence>
<dbReference type="EMBL" id="QPJT01000011">
    <property type="protein sequence ID" value="RCX16266.1"/>
    <property type="molecule type" value="Genomic_DNA"/>
</dbReference>
<dbReference type="SUPFAM" id="SSF81301">
    <property type="entry name" value="Nucleotidyltransferase"/>
    <property type="match status" value="1"/>
</dbReference>
<dbReference type="PANTHER" id="PTHR33933:SF1">
    <property type="entry name" value="PROTEIN ADENYLYLTRANSFERASE MNTA-RELATED"/>
    <property type="match status" value="1"/>
</dbReference>
<dbReference type="GO" id="GO:0016779">
    <property type="term" value="F:nucleotidyltransferase activity"/>
    <property type="evidence" value="ECO:0007669"/>
    <property type="project" value="InterPro"/>
</dbReference>
<reference evidence="2 3" key="1">
    <citation type="submission" date="2018-07" db="EMBL/GenBank/DDBJ databases">
        <title>Genomic Encyclopedia of Type Strains, Phase IV (KMG-IV): sequencing the most valuable type-strain genomes for metagenomic binning, comparative biology and taxonomic classification.</title>
        <authorList>
            <person name="Goeker M."/>
        </authorList>
    </citation>
    <scope>NUCLEOTIDE SEQUENCE [LARGE SCALE GENOMIC DNA]</scope>
    <source>
        <strain evidence="2 3">DSM 27016</strain>
    </source>
</reference>
<dbReference type="Gene3D" id="3.30.460.10">
    <property type="entry name" value="Beta Polymerase, domain 2"/>
    <property type="match status" value="1"/>
</dbReference>
<dbReference type="InterPro" id="IPR002934">
    <property type="entry name" value="Polymerase_NTP_transf_dom"/>
</dbReference>
<dbReference type="RefSeq" id="WP_114297823.1">
    <property type="nucleotide sequence ID" value="NZ_QPJT01000011.1"/>
</dbReference>
<dbReference type="InterPro" id="IPR043519">
    <property type="entry name" value="NT_sf"/>
</dbReference>
<dbReference type="Proteomes" id="UP000253034">
    <property type="component" value="Unassembled WGS sequence"/>
</dbReference>
<dbReference type="PANTHER" id="PTHR33933">
    <property type="entry name" value="NUCLEOTIDYLTRANSFERASE"/>
    <property type="match status" value="1"/>
</dbReference>
<keyword evidence="2" id="KW-0808">Transferase</keyword>
<proteinExistence type="predicted"/>
<name>A0A369B6U4_9FIRM</name>
<gene>
    <name evidence="2" type="ORF">DFR58_1119</name>
</gene>
<dbReference type="InterPro" id="IPR052548">
    <property type="entry name" value="Type_VII_TA_antitoxin"/>
</dbReference>
<organism evidence="2 3">
    <name type="scientific">Anaerobacterium chartisolvens</name>
    <dbReference type="NCBI Taxonomy" id="1297424"/>
    <lineage>
        <taxon>Bacteria</taxon>
        <taxon>Bacillati</taxon>
        <taxon>Bacillota</taxon>
        <taxon>Clostridia</taxon>
        <taxon>Eubacteriales</taxon>
        <taxon>Oscillospiraceae</taxon>
        <taxon>Anaerobacterium</taxon>
    </lineage>
</organism>
<accession>A0A369B6U4</accession>